<dbReference type="AlphaFoldDB" id="A0A0E9SXF1"/>
<reference evidence="1" key="1">
    <citation type="submission" date="2014-11" db="EMBL/GenBank/DDBJ databases">
        <authorList>
            <person name="Amaro Gonzalez C."/>
        </authorList>
    </citation>
    <scope>NUCLEOTIDE SEQUENCE</scope>
</reference>
<evidence type="ECO:0000313" key="1">
    <source>
        <dbReference type="EMBL" id="JAH46039.1"/>
    </source>
</evidence>
<name>A0A0E9SXF1_ANGAN</name>
<protein>
    <submittedName>
        <fullName evidence="1">Uncharacterized protein</fullName>
    </submittedName>
</protein>
<sequence>MMLFYLSLGWREHQLLIIIVLHQTRELQVCRLYSGESN</sequence>
<accession>A0A0E9SXF1</accession>
<organism evidence="1">
    <name type="scientific">Anguilla anguilla</name>
    <name type="common">European freshwater eel</name>
    <name type="synonym">Muraena anguilla</name>
    <dbReference type="NCBI Taxonomy" id="7936"/>
    <lineage>
        <taxon>Eukaryota</taxon>
        <taxon>Metazoa</taxon>
        <taxon>Chordata</taxon>
        <taxon>Craniata</taxon>
        <taxon>Vertebrata</taxon>
        <taxon>Euteleostomi</taxon>
        <taxon>Actinopterygii</taxon>
        <taxon>Neopterygii</taxon>
        <taxon>Teleostei</taxon>
        <taxon>Anguilliformes</taxon>
        <taxon>Anguillidae</taxon>
        <taxon>Anguilla</taxon>
    </lineage>
</organism>
<dbReference type="EMBL" id="GBXM01062538">
    <property type="protein sequence ID" value="JAH46039.1"/>
    <property type="molecule type" value="Transcribed_RNA"/>
</dbReference>
<proteinExistence type="predicted"/>
<reference evidence="1" key="2">
    <citation type="journal article" date="2015" name="Fish Shellfish Immunol.">
        <title>Early steps in the European eel (Anguilla anguilla)-Vibrio vulnificus interaction in the gills: Role of the RtxA13 toxin.</title>
        <authorList>
            <person name="Callol A."/>
            <person name="Pajuelo D."/>
            <person name="Ebbesson L."/>
            <person name="Teles M."/>
            <person name="MacKenzie S."/>
            <person name="Amaro C."/>
        </authorList>
    </citation>
    <scope>NUCLEOTIDE SEQUENCE</scope>
</reference>